<gene>
    <name evidence="5" type="ORF">SAMN05444158_6841</name>
</gene>
<dbReference type="Gene3D" id="3.30.465.10">
    <property type="match status" value="1"/>
</dbReference>
<protein>
    <submittedName>
        <fullName evidence="5">Carbon-monoxide dehydrogenase medium subunit</fullName>
    </submittedName>
</protein>
<evidence type="ECO:0000256" key="3">
    <source>
        <dbReference type="ARBA" id="ARBA00023002"/>
    </source>
</evidence>
<accession>A0A1H2B6Q0</accession>
<dbReference type="InterPro" id="IPR005107">
    <property type="entry name" value="CO_DH_flav_C"/>
</dbReference>
<evidence type="ECO:0000313" key="6">
    <source>
        <dbReference type="Proteomes" id="UP000243904"/>
    </source>
</evidence>
<keyword evidence="2" id="KW-0274">FAD</keyword>
<dbReference type="InterPro" id="IPR002346">
    <property type="entry name" value="Mopterin_DH_FAD-bd"/>
</dbReference>
<dbReference type="PROSITE" id="PS51387">
    <property type="entry name" value="FAD_PCMH"/>
    <property type="match status" value="1"/>
</dbReference>
<feature type="domain" description="FAD-binding PCMH-type" evidence="4">
    <location>
        <begin position="1"/>
        <end position="177"/>
    </location>
</feature>
<dbReference type="SUPFAM" id="SSF56176">
    <property type="entry name" value="FAD-binding/transporter-associated domain-like"/>
    <property type="match status" value="1"/>
</dbReference>
<sequence length="289" mass="31413">MKFPPLSCLTPRSLDEAIALLELHGGDAKLLSGGQSLMPMLAFRLASCSILIDLKLIPDLDRITVTNRGVELGSKVRWRDIEHDARLPDAHPLLSIAVKHVAHYAIRNRGTVGGSLAHGDPASELPALAVACGAMIAVAGPNGRRSVPAEEFFLSPLVTALEPDEVIVSLHFPPWPTERSFGFQEFSRRRGDFAMAGAIVFFDKDEGRNIRSPRIGAFGVADTPLRLEEAEKFLLGNSANSQIFEEAAAHGVRNIDVRSDVHADSDYRRSLLATLVTRALAEAAKRTRP</sequence>
<dbReference type="InterPro" id="IPR016167">
    <property type="entry name" value="FAD-bd_PCMH_sub1"/>
</dbReference>
<proteinExistence type="predicted"/>
<name>A0A1H2B6Q0_9BRAD</name>
<reference evidence="6" key="1">
    <citation type="submission" date="2016-10" db="EMBL/GenBank/DDBJ databases">
        <authorList>
            <person name="Varghese N."/>
            <person name="Submissions S."/>
        </authorList>
    </citation>
    <scope>NUCLEOTIDE SEQUENCE [LARGE SCALE GENOMIC DNA]</scope>
    <source>
        <strain evidence="6">GAS369</strain>
    </source>
</reference>
<dbReference type="PANTHER" id="PTHR42659:SF2">
    <property type="entry name" value="XANTHINE DEHYDROGENASE SUBUNIT C-RELATED"/>
    <property type="match status" value="1"/>
</dbReference>
<dbReference type="InterPro" id="IPR036318">
    <property type="entry name" value="FAD-bd_PCMH-like_sf"/>
</dbReference>
<dbReference type="Gene3D" id="3.30.43.10">
    <property type="entry name" value="Uridine Diphospho-n-acetylenolpyruvylglucosamine Reductase, domain 2"/>
    <property type="match status" value="1"/>
</dbReference>
<dbReference type="InterPro" id="IPR016169">
    <property type="entry name" value="FAD-bd_PCMH_sub2"/>
</dbReference>
<dbReference type="InterPro" id="IPR051312">
    <property type="entry name" value="Diverse_Substr_Oxidored"/>
</dbReference>
<dbReference type="GO" id="GO:0071949">
    <property type="term" value="F:FAD binding"/>
    <property type="evidence" value="ECO:0007669"/>
    <property type="project" value="InterPro"/>
</dbReference>
<dbReference type="Pfam" id="PF00941">
    <property type="entry name" value="FAD_binding_5"/>
    <property type="match status" value="1"/>
</dbReference>
<keyword evidence="3" id="KW-0560">Oxidoreductase</keyword>
<keyword evidence="6" id="KW-1185">Reference proteome</keyword>
<dbReference type="Gene3D" id="3.30.390.50">
    <property type="entry name" value="CO dehydrogenase flavoprotein, C-terminal domain"/>
    <property type="match status" value="1"/>
</dbReference>
<dbReference type="SUPFAM" id="SSF55447">
    <property type="entry name" value="CO dehydrogenase flavoprotein C-terminal domain-like"/>
    <property type="match status" value="1"/>
</dbReference>
<organism evidence="5 6">
    <name type="scientific">Bradyrhizobium canariense</name>
    <dbReference type="NCBI Taxonomy" id="255045"/>
    <lineage>
        <taxon>Bacteria</taxon>
        <taxon>Pseudomonadati</taxon>
        <taxon>Pseudomonadota</taxon>
        <taxon>Alphaproteobacteria</taxon>
        <taxon>Hyphomicrobiales</taxon>
        <taxon>Nitrobacteraceae</taxon>
        <taxon>Bradyrhizobium</taxon>
    </lineage>
</organism>
<evidence type="ECO:0000313" key="5">
    <source>
        <dbReference type="EMBL" id="SDT53757.1"/>
    </source>
</evidence>
<dbReference type="PANTHER" id="PTHR42659">
    <property type="entry name" value="XANTHINE DEHYDROGENASE SUBUNIT C-RELATED"/>
    <property type="match status" value="1"/>
</dbReference>
<dbReference type="EMBL" id="LT629750">
    <property type="protein sequence ID" value="SDT53757.1"/>
    <property type="molecule type" value="Genomic_DNA"/>
</dbReference>
<keyword evidence="1" id="KW-0285">Flavoprotein</keyword>
<evidence type="ECO:0000259" key="4">
    <source>
        <dbReference type="PROSITE" id="PS51387"/>
    </source>
</evidence>
<evidence type="ECO:0000256" key="2">
    <source>
        <dbReference type="ARBA" id="ARBA00022827"/>
    </source>
</evidence>
<dbReference type="SMART" id="SM01092">
    <property type="entry name" value="CO_deh_flav_C"/>
    <property type="match status" value="1"/>
</dbReference>
<dbReference type="InterPro" id="IPR016166">
    <property type="entry name" value="FAD-bd_PCMH"/>
</dbReference>
<dbReference type="GO" id="GO:0016491">
    <property type="term" value="F:oxidoreductase activity"/>
    <property type="evidence" value="ECO:0007669"/>
    <property type="project" value="UniProtKB-KW"/>
</dbReference>
<dbReference type="Proteomes" id="UP000243904">
    <property type="component" value="Chromosome I"/>
</dbReference>
<dbReference type="AlphaFoldDB" id="A0A1H2B6Q0"/>
<dbReference type="Pfam" id="PF03450">
    <property type="entry name" value="CO_deh_flav_C"/>
    <property type="match status" value="1"/>
</dbReference>
<dbReference type="InterPro" id="IPR036683">
    <property type="entry name" value="CO_DH_flav_C_dom_sf"/>
</dbReference>
<evidence type="ECO:0000256" key="1">
    <source>
        <dbReference type="ARBA" id="ARBA00022630"/>
    </source>
</evidence>